<organism evidence="2 3">
    <name type="scientific">Halosolutus amylolyticus</name>
    <dbReference type="NCBI Taxonomy" id="2932267"/>
    <lineage>
        <taxon>Archaea</taxon>
        <taxon>Methanobacteriati</taxon>
        <taxon>Methanobacteriota</taxon>
        <taxon>Stenosarchaea group</taxon>
        <taxon>Halobacteria</taxon>
        <taxon>Halobacteriales</taxon>
        <taxon>Natrialbaceae</taxon>
        <taxon>Halosolutus</taxon>
    </lineage>
</organism>
<feature type="transmembrane region" description="Helical" evidence="1">
    <location>
        <begin position="114"/>
        <end position="137"/>
    </location>
</feature>
<feature type="transmembrane region" description="Helical" evidence="1">
    <location>
        <begin position="32"/>
        <end position="50"/>
    </location>
</feature>
<dbReference type="InterPro" id="IPR055941">
    <property type="entry name" value="DUF7519"/>
</dbReference>
<dbReference type="RefSeq" id="WP_250139212.1">
    <property type="nucleotide sequence ID" value="NZ_JALIQP010000001.1"/>
</dbReference>
<keyword evidence="1" id="KW-1133">Transmembrane helix</keyword>
<feature type="transmembrane region" description="Helical" evidence="1">
    <location>
        <begin position="57"/>
        <end position="76"/>
    </location>
</feature>
<dbReference type="Proteomes" id="UP001595898">
    <property type="component" value="Unassembled WGS sequence"/>
</dbReference>
<protein>
    <recommendedName>
        <fullName evidence="4">Glycosyl transferase</fullName>
    </recommendedName>
</protein>
<evidence type="ECO:0000313" key="3">
    <source>
        <dbReference type="Proteomes" id="UP001595898"/>
    </source>
</evidence>
<keyword evidence="3" id="KW-1185">Reference proteome</keyword>
<keyword evidence="1" id="KW-0472">Membrane</keyword>
<proteinExistence type="predicted"/>
<dbReference type="EMBL" id="JBHSFA010000002">
    <property type="protein sequence ID" value="MFC4541064.1"/>
    <property type="molecule type" value="Genomic_DNA"/>
</dbReference>
<feature type="transmembrane region" description="Helical" evidence="1">
    <location>
        <begin position="82"/>
        <end position="102"/>
    </location>
</feature>
<keyword evidence="1" id="KW-0812">Transmembrane</keyword>
<feature type="transmembrane region" description="Helical" evidence="1">
    <location>
        <begin position="143"/>
        <end position="164"/>
    </location>
</feature>
<evidence type="ECO:0000313" key="2">
    <source>
        <dbReference type="EMBL" id="MFC4541064.1"/>
    </source>
</evidence>
<accession>A0ABD5PMD7</accession>
<evidence type="ECO:0008006" key="4">
    <source>
        <dbReference type="Google" id="ProtNLM"/>
    </source>
</evidence>
<evidence type="ECO:0000256" key="1">
    <source>
        <dbReference type="SAM" id="Phobius"/>
    </source>
</evidence>
<feature type="transmembrane region" description="Helical" evidence="1">
    <location>
        <begin position="9"/>
        <end position="26"/>
    </location>
</feature>
<name>A0ABD5PMD7_9EURY</name>
<reference evidence="2 3" key="1">
    <citation type="journal article" date="2019" name="Int. J. Syst. Evol. Microbiol.">
        <title>The Global Catalogue of Microorganisms (GCM) 10K type strain sequencing project: providing services to taxonomists for standard genome sequencing and annotation.</title>
        <authorList>
            <consortium name="The Broad Institute Genomics Platform"/>
            <consortium name="The Broad Institute Genome Sequencing Center for Infectious Disease"/>
            <person name="Wu L."/>
            <person name="Ma J."/>
        </authorList>
    </citation>
    <scope>NUCLEOTIDE SEQUENCE [LARGE SCALE GENOMIC DNA]</scope>
    <source>
        <strain evidence="2 3">WLHS5</strain>
    </source>
</reference>
<gene>
    <name evidence="2" type="ORF">ACFO5R_03860</name>
</gene>
<sequence>MRPIDREPAPLSSVVAVVAAGGATLASGRYSWYGLAIGLLGAAVLAVGVARGVRSAVTLGSAGLVGGALVAGVQGAPAGATLVAVAAGVLAWDAATTAIGVGRQLGRAASTRRLELVHLAGSAAVGAVTIVIGSLLYEAAGGGQPLLALLLLILASVALLTALVRD</sequence>
<comment type="caution">
    <text evidence="2">The sequence shown here is derived from an EMBL/GenBank/DDBJ whole genome shotgun (WGS) entry which is preliminary data.</text>
</comment>
<dbReference type="AlphaFoldDB" id="A0ABD5PMD7"/>
<dbReference type="Pfam" id="PF24363">
    <property type="entry name" value="DUF7519"/>
    <property type="match status" value="1"/>
</dbReference>